<dbReference type="InterPro" id="IPR000642">
    <property type="entry name" value="Peptidase_M41"/>
</dbReference>
<dbReference type="Gene3D" id="1.10.8.60">
    <property type="match status" value="1"/>
</dbReference>
<dbReference type="InterPro" id="IPR003593">
    <property type="entry name" value="AAA+_ATPase"/>
</dbReference>
<keyword evidence="1" id="KW-0812">Transmembrane</keyword>
<sequence length="645" mass="70923">MRARKKRCRVPWRLFPSEQVKVTVPVFVAFCAIAAALRTWNRTAGPVVALLRIDGDEELAQVYSDAADVFLSSFEDTSFYELVRTFKKTERKTGLEGSRRGRAILVALQEQEIDARAHLLADAIISLPSPKPSHFEAALKRHGMKGSPEDIELLTSIPLDRMRDAFLPYRPANLALAKLRTLRQQPIEPSPRPTVAVGVPKLHSLHGFGEAVSWGLELACDIADFKNGKIPWSEIESGVLISGPPGTGKTMYAASLADTCSIPLFYGSAAQWQAAGYLNDMLTAMARAFSDARSKAPCILFIDEIDAFGDRSVSDRHGDYKRQVVAGLLEELDGFRRREGVVVIGACNDPDALDPAIKRSGRLGKHFKLSLPGDAARVAIFKSIASVTFERDQEELVALSTDGMSGADIAEVIKEAKRAARRRGEPFGAGHVMMALPELRAIPPEMISSVAVHEAGHAIVALSMGFGELRRVLVKSHRTPGRPANLGQTQIALSSDMRRTRDFYMDEIAMLLAGIAAEQIVFGNFDDGAAGSPDSDLVRATRTATLVEANLGMGTSWVANEVASEDIQRLRMYDRELGYRIHDILDSQFKRATAIIQENQRALDVFVKELVTNRSIDGDDARLMFETYRRPRVSLSKIPSQVRAQ</sequence>
<dbReference type="GO" id="GO:0004222">
    <property type="term" value="F:metalloendopeptidase activity"/>
    <property type="evidence" value="ECO:0007669"/>
    <property type="project" value="InterPro"/>
</dbReference>
<dbReference type="GO" id="GO:0005524">
    <property type="term" value="F:ATP binding"/>
    <property type="evidence" value="ECO:0007669"/>
    <property type="project" value="InterPro"/>
</dbReference>
<dbReference type="PANTHER" id="PTHR23076">
    <property type="entry name" value="METALLOPROTEASE M41 FTSH"/>
    <property type="match status" value="1"/>
</dbReference>
<evidence type="ECO:0000256" key="1">
    <source>
        <dbReference type="SAM" id="Phobius"/>
    </source>
</evidence>
<evidence type="ECO:0000313" key="4">
    <source>
        <dbReference type="Proteomes" id="UP000278823"/>
    </source>
</evidence>
<evidence type="ECO:0000313" key="3">
    <source>
        <dbReference type="EMBL" id="RUM24455.1"/>
    </source>
</evidence>
<dbReference type="Proteomes" id="UP000278823">
    <property type="component" value="Unassembled WGS sequence"/>
</dbReference>
<dbReference type="GO" id="GO:0004176">
    <property type="term" value="F:ATP-dependent peptidase activity"/>
    <property type="evidence" value="ECO:0007669"/>
    <property type="project" value="InterPro"/>
</dbReference>
<evidence type="ECO:0000259" key="2">
    <source>
        <dbReference type="SMART" id="SM00382"/>
    </source>
</evidence>
<dbReference type="SMART" id="SM00382">
    <property type="entry name" value="AAA"/>
    <property type="match status" value="1"/>
</dbReference>
<dbReference type="SUPFAM" id="SSF140990">
    <property type="entry name" value="FtsH protease domain-like"/>
    <property type="match status" value="1"/>
</dbReference>
<dbReference type="Pfam" id="PF01434">
    <property type="entry name" value="Peptidase_M41"/>
    <property type="match status" value="1"/>
</dbReference>
<dbReference type="EMBL" id="RJTH01000005">
    <property type="protein sequence ID" value="RUM24455.1"/>
    <property type="molecule type" value="Genomic_DNA"/>
</dbReference>
<name>A0A3S0SQK3_9HYPH</name>
<feature type="domain" description="AAA+ ATPase" evidence="2">
    <location>
        <begin position="235"/>
        <end position="373"/>
    </location>
</feature>
<dbReference type="AlphaFoldDB" id="A0A3S0SQK3"/>
<dbReference type="OrthoDB" id="9809379at2"/>
<comment type="caution">
    <text evidence="3">The sequence shown here is derived from an EMBL/GenBank/DDBJ whole genome shotgun (WGS) entry which is preliminary data.</text>
</comment>
<dbReference type="InterPro" id="IPR027417">
    <property type="entry name" value="P-loop_NTPase"/>
</dbReference>
<dbReference type="Gene3D" id="3.40.50.300">
    <property type="entry name" value="P-loop containing nucleotide triphosphate hydrolases"/>
    <property type="match status" value="1"/>
</dbReference>
<dbReference type="CDD" id="cd19481">
    <property type="entry name" value="RecA-like_protease"/>
    <property type="match status" value="1"/>
</dbReference>
<dbReference type="SUPFAM" id="SSF52540">
    <property type="entry name" value="P-loop containing nucleoside triphosphate hydrolases"/>
    <property type="match status" value="1"/>
</dbReference>
<dbReference type="GO" id="GO:0005886">
    <property type="term" value="C:plasma membrane"/>
    <property type="evidence" value="ECO:0007669"/>
    <property type="project" value="TreeGrafter"/>
</dbReference>
<reference evidence="4" key="1">
    <citation type="submission" date="2018-11" db="EMBL/GenBank/DDBJ databases">
        <title>Rhizobium chutanense sp. nov., isolated from root nodules of Phaseolus vulgaris in China.</title>
        <authorList>
            <person name="Huo Y."/>
        </authorList>
    </citation>
    <scope>NUCLEOTIDE SEQUENCE [LARGE SCALE GENOMIC DNA]</scope>
    <source>
        <strain evidence="4">CCBAU 65647</strain>
    </source>
</reference>
<dbReference type="InterPro" id="IPR037219">
    <property type="entry name" value="Peptidase_M41-like"/>
</dbReference>
<dbReference type="GO" id="GO:0006508">
    <property type="term" value="P:proteolysis"/>
    <property type="evidence" value="ECO:0007669"/>
    <property type="project" value="InterPro"/>
</dbReference>
<gene>
    <name evidence="3" type="ORF">EFQ99_16890</name>
</gene>
<organism evidence="3 4">
    <name type="scientific">Rhizobium vallis</name>
    <dbReference type="NCBI Taxonomy" id="634290"/>
    <lineage>
        <taxon>Bacteria</taxon>
        <taxon>Pseudomonadati</taxon>
        <taxon>Pseudomonadota</taxon>
        <taxon>Alphaproteobacteria</taxon>
        <taxon>Hyphomicrobiales</taxon>
        <taxon>Rhizobiaceae</taxon>
        <taxon>Rhizobium/Agrobacterium group</taxon>
        <taxon>Rhizobium</taxon>
    </lineage>
</organism>
<proteinExistence type="predicted"/>
<dbReference type="PANTHER" id="PTHR23076:SF97">
    <property type="entry name" value="ATP-DEPENDENT ZINC METALLOPROTEASE YME1L1"/>
    <property type="match status" value="1"/>
</dbReference>
<keyword evidence="1" id="KW-1133">Transmembrane helix</keyword>
<dbReference type="GO" id="GO:0016887">
    <property type="term" value="F:ATP hydrolysis activity"/>
    <property type="evidence" value="ECO:0007669"/>
    <property type="project" value="InterPro"/>
</dbReference>
<dbReference type="GO" id="GO:0030163">
    <property type="term" value="P:protein catabolic process"/>
    <property type="evidence" value="ECO:0007669"/>
    <property type="project" value="TreeGrafter"/>
</dbReference>
<keyword evidence="1" id="KW-0472">Membrane</keyword>
<protein>
    <submittedName>
        <fullName evidence="3">AAA family ATPase</fullName>
    </submittedName>
</protein>
<dbReference type="InterPro" id="IPR003959">
    <property type="entry name" value="ATPase_AAA_core"/>
</dbReference>
<feature type="transmembrane region" description="Helical" evidence="1">
    <location>
        <begin position="20"/>
        <end position="40"/>
    </location>
</feature>
<dbReference type="Gene3D" id="1.20.58.760">
    <property type="entry name" value="Peptidase M41"/>
    <property type="match status" value="1"/>
</dbReference>
<keyword evidence="4" id="KW-1185">Reference proteome</keyword>
<accession>A0A3S0SQK3</accession>
<dbReference type="Pfam" id="PF00004">
    <property type="entry name" value="AAA"/>
    <property type="match status" value="1"/>
</dbReference>